<feature type="compositionally biased region" description="Low complexity" evidence="5">
    <location>
        <begin position="439"/>
        <end position="448"/>
    </location>
</feature>
<feature type="non-terminal residue" evidence="8">
    <location>
        <position position="1011"/>
    </location>
</feature>
<feature type="region of interest" description="Disordered" evidence="5">
    <location>
        <begin position="164"/>
        <end position="191"/>
    </location>
</feature>
<feature type="region of interest" description="Disordered" evidence="5">
    <location>
        <begin position="33"/>
        <end position="143"/>
    </location>
</feature>
<keyword evidence="4" id="KW-0863">Zinc-finger</keyword>
<dbReference type="SMART" id="SM00248">
    <property type="entry name" value="ANK"/>
    <property type="match status" value="2"/>
</dbReference>
<feature type="compositionally biased region" description="Basic residues" evidence="5">
    <location>
        <begin position="298"/>
        <end position="311"/>
    </location>
</feature>
<sequence length="1011" mass="111811">MKLALVLALLSVLALSALATPVPSSKVQIVEAPASAVQSRQAAPAAGQAGAAASDDDDDDDDDIDLDITGEDDDDDDDDEDEEEEEDDDDDEDYLERFIDEVLGGEDDDDDDDETNAVPSAPAPAPAAASVVQPVAASANSPVIPPNVQADLIEEQLNSVGVTNVPDIDSSLADETSSYEDEEAAEAQAANAVNEVEAAEAQTAAAAQQAANAAAAAAPVSNAVSSDEDDDDDDDDDEEDVDLDIADDDDDDDDDEDDEDDDEEDSAATEEDDEDDDDDEEIEGLADIASARASRQLKPGKKHHHNHRSSAGRKASTNAAVKKREARRAGLRRQLARSYMASRGFLLSFSLSMYNGNDDDPLLAAASATFKYDNNTRYLASLEKPEKDTTRPMHRDSGQQQGRLVDLRGQVQRLRGLDPRAHQPDPAREVRPRDGEARQQQQQQQQHSEQQRSKGLDQEAHPPPAKRRRRRAARGARAAAVAATPRTRVASSSRGASIDRRTSRALLPRARRRSLSRWNRSPHRKVAARQRRSASSWPCSSRRDRCRAPRAANRPRRARRLRLRRAIAAPARPRSADRPRAAANPASNLPRRPSVQPAPIATRSHDCQQVVKKPIKTSSTATKRTKSKAKATLYGLSSLKRSGDVSVNLASDHTTIRTRFNLGPLVLRVEKEFGRDERKEVRSATATTAEMSGRLSLRVYHGGAATLHSIRVLQPKQNSKSSTSNCFQQVITRSSINFEPKISILTGRSTINDDKLPTVQIDARDRMGNTPLHLALEHRRRKILESLLRRGANLNLFNNERYTPLHVICFKKCDYNLAELFFKIIDDIQQTVQIDIVDLENKTPLHWALASVNKNLQGDHPSFGSWICSKIFLWSPEASNISKYYVLLEKSNIDDIEKSQFEHISSTPLMAREHSSEKEKMPDENHQEDLNLEEMKNCVLQAEATAKKEEAASAKVVAVPDDWSKKCFRCDLKGHVAPDCPLIRYNCYRCYNCKAYTDHKSMDCPKKGSDK</sequence>
<organism evidence="8 9">
    <name type="scientific">Trichogramma brassicae</name>
    <dbReference type="NCBI Taxonomy" id="86971"/>
    <lineage>
        <taxon>Eukaryota</taxon>
        <taxon>Metazoa</taxon>
        <taxon>Ecdysozoa</taxon>
        <taxon>Arthropoda</taxon>
        <taxon>Hexapoda</taxon>
        <taxon>Insecta</taxon>
        <taxon>Pterygota</taxon>
        <taxon>Neoptera</taxon>
        <taxon>Endopterygota</taxon>
        <taxon>Hymenoptera</taxon>
        <taxon>Apocrita</taxon>
        <taxon>Proctotrupomorpha</taxon>
        <taxon>Chalcidoidea</taxon>
        <taxon>Trichogrammatidae</taxon>
        <taxon>Trichogramma</taxon>
    </lineage>
</organism>
<feature type="compositionally biased region" description="Acidic residues" evidence="5">
    <location>
        <begin position="226"/>
        <end position="284"/>
    </location>
</feature>
<name>A0A6H5IIH1_9HYME</name>
<keyword evidence="9" id="KW-1185">Reference proteome</keyword>
<protein>
    <recommendedName>
        <fullName evidence="7">CCHC-type domain-containing protein</fullName>
    </recommendedName>
</protein>
<dbReference type="PANTHER" id="PTHR24198">
    <property type="entry name" value="ANKYRIN REPEAT AND PROTEIN KINASE DOMAIN-CONTAINING PROTEIN"/>
    <property type="match status" value="1"/>
</dbReference>
<keyword evidence="2 3" id="KW-0040">ANK repeat</keyword>
<evidence type="ECO:0000313" key="8">
    <source>
        <dbReference type="EMBL" id="CAB0035170.1"/>
    </source>
</evidence>
<feature type="compositionally biased region" description="Acidic residues" evidence="5">
    <location>
        <begin position="103"/>
        <end position="115"/>
    </location>
</feature>
<gene>
    <name evidence="8" type="ORF">TBRA_LOCUS7068</name>
</gene>
<dbReference type="GO" id="GO:0008270">
    <property type="term" value="F:zinc ion binding"/>
    <property type="evidence" value="ECO:0007669"/>
    <property type="project" value="UniProtKB-KW"/>
</dbReference>
<feature type="signal peptide" evidence="6">
    <location>
        <begin position="1"/>
        <end position="19"/>
    </location>
</feature>
<dbReference type="Proteomes" id="UP000479190">
    <property type="component" value="Unassembled WGS sequence"/>
</dbReference>
<dbReference type="InterPro" id="IPR002110">
    <property type="entry name" value="Ankyrin_rpt"/>
</dbReference>
<feature type="compositionally biased region" description="Basic and acidic residues" evidence="5">
    <location>
        <begin position="449"/>
        <end position="460"/>
    </location>
</feature>
<feature type="compositionally biased region" description="Basic residues" evidence="5">
    <location>
        <begin position="509"/>
        <end position="532"/>
    </location>
</feature>
<evidence type="ECO:0000256" key="4">
    <source>
        <dbReference type="PROSITE-ProRule" id="PRU00047"/>
    </source>
</evidence>
<dbReference type="PANTHER" id="PTHR24198:SF194">
    <property type="entry name" value="INVERSIN-A"/>
    <property type="match status" value="1"/>
</dbReference>
<feature type="compositionally biased region" description="Low complexity" evidence="5">
    <location>
        <begin position="126"/>
        <end position="142"/>
    </location>
</feature>
<feature type="compositionally biased region" description="Basic residues" evidence="5">
    <location>
        <begin position="553"/>
        <end position="565"/>
    </location>
</feature>
<dbReference type="InterPro" id="IPR036770">
    <property type="entry name" value="Ankyrin_rpt-contain_sf"/>
</dbReference>
<keyword evidence="1" id="KW-0677">Repeat</keyword>
<dbReference type="EMBL" id="CADCXV010000773">
    <property type="protein sequence ID" value="CAB0035170.1"/>
    <property type="molecule type" value="Genomic_DNA"/>
</dbReference>
<dbReference type="SUPFAM" id="SSF57756">
    <property type="entry name" value="Retrovirus zinc finger-like domains"/>
    <property type="match status" value="1"/>
</dbReference>
<feature type="chain" id="PRO_5026318971" description="CCHC-type domain-containing protein" evidence="6">
    <location>
        <begin position="20"/>
        <end position="1011"/>
    </location>
</feature>
<dbReference type="SUPFAM" id="SSF48403">
    <property type="entry name" value="Ankyrin repeat"/>
    <property type="match status" value="1"/>
</dbReference>
<dbReference type="PROSITE" id="PS50088">
    <property type="entry name" value="ANK_REPEAT"/>
    <property type="match status" value="1"/>
</dbReference>
<feature type="compositionally biased region" description="Basic residues" evidence="5">
    <location>
        <begin position="464"/>
        <end position="474"/>
    </location>
</feature>
<keyword evidence="4" id="KW-0479">Metal-binding</keyword>
<evidence type="ECO:0000256" key="2">
    <source>
        <dbReference type="ARBA" id="ARBA00023043"/>
    </source>
</evidence>
<feature type="compositionally biased region" description="Low complexity" evidence="5">
    <location>
        <begin position="475"/>
        <end position="490"/>
    </location>
</feature>
<feature type="compositionally biased region" description="Acidic residues" evidence="5">
    <location>
        <begin position="54"/>
        <end position="94"/>
    </location>
</feature>
<feature type="region of interest" description="Disordered" evidence="5">
    <location>
        <begin position="204"/>
        <end position="331"/>
    </location>
</feature>
<dbReference type="PROSITE" id="PS50158">
    <property type="entry name" value="ZF_CCHC"/>
    <property type="match status" value="1"/>
</dbReference>
<feature type="repeat" description="ANK" evidence="3">
    <location>
        <begin position="767"/>
        <end position="799"/>
    </location>
</feature>
<feature type="compositionally biased region" description="Basic and acidic residues" evidence="5">
    <location>
        <begin position="415"/>
        <end position="437"/>
    </location>
</feature>
<feature type="compositionally biased region" description="Low complexity" evidence="5">
    <location>
        <begin position="41"/>
        <end position="53"/>
    </location>
</feature>
<evidence type="ECO:0000256" key="5">
    <source>
        <dbReference type="SAM" id="MobiDB-lite"/>
    </source>
</evidence>
<keyword evidence="4" id="KW-0862">Zinc</keyword>
<feature type="domain" description="CCHC-type" evidence="7">
    <location>
        <begin position="966"/>
        <end position="981"/>
    </location>
</feature>
<evidence type="ECO:0000256" key="6">
    <source>
        <dbReference type="SAM" id="SignalP"/>
    </source>
</evidence>
<dbReference type="OrthoDB" id="6381952at2759"/>
<dbReference type="PROSITE" id="PS50297">
    <property type="entry name" value="ANK_REP_REGION"/>
    <property type="match status" value="1"/>
</dbReference>
<feature type="region of interest" description="Disordered" evidence="5">
    <location>
        <begin position="382"/>
        <end position="626"/>
    </location>
</feature>
<dbReference type="GO" id="GO:0003676">
    <property type="term" value="F:nucleic acid binding"/>
    <property type="evidence" value="ECO:0007669"/>
    <property type="project" value="InterPro"/>
</dbReference>
<evidence type="ECO:0000256" key="1">
    <source>
        <dbReference type="ARBA" id="ARBA00022737"/>
    </source>
</evidence>
<dbReference type="Pfam" id="PF00023">
    <property type="entry name" value="Ank"/>
    <property type="match status" value="1"/>
</dbReference>
<reference evidence="8 9" key="1">
    <citation type="submission" date="2020-02" db="EMBL/GenBank/DDBJ databases">
        <authorList>
            <person name="Ferguson B K."/>
        </authorList>
    </citation>
    <scope>NUCLEOTIDE SEQUENCE [LARGE SCALE GENOMIC DNA]</scope>
</reference>
<dbReference type="InterPro" id="IPR036875">
    <property type="entry name" value="Znf_CCHC_sf"/>
</dbReference>
<feature type="compositionally biased region" description="Low complexity" evidence="5">
    <location>
        <begin position="204"/>
        <end position="224"/>
    </location>
</feature>
<proteinExistence type="predicted"/>
<evidence type="ECO:0000256" key="3">
    <source>
        <dbReference type="PROSITE-ProRule" id="PRU00023"/>
    </source>
</evidence>
<evidence type="ECO:0000313" key="9">
    <source>
        <dbReference type="Proteomes" id="UP000479190"/>
    </source>
</evidence>
<accession>A0A6H5IIH1</accession>
<evidence type="ECO:0000259" key="7">
    <source>
        <dbReference type="PROSITE" id="PS50158"/>
    </source>
</evidence>
<dbReference type="SMART" id="SM00343">
    <property type="entry name" value="ZnF_C2HC"/>
    <property type="match status" value="2"/>
</dbReference>
<keyword evidence="6" id="KW-0732">Signal</keyword>
<dbReference type="InterPro" id="IPR001878">
    <property type="entry name" value="Znf_CCHC"/>
</dbReference>
<feature type="compositionally biased region" description="Low complexity" evidence="5">
    <location>
        <begin position="581"/>
        <end position="593"/>
    </location>
</feature>
<feature type="compositionally biased region" description="Basic and acidic residues" evidence="5">
    <location>
        <begin position="383"/>
        <end position="397"/>
    </location>
</feature>
<dbReference type="AlphaFoldDB" id="A0A6H5IIH1"/>
<dbReference type="Gene3D" id="1.25.40.20">
    <property type="entry name" value="Ankyrin repeat-containing domain"/>
    <property type="match status" value="1"/>
</dbReference>
<dbReference type="Gene3D" id="4.10.60.10">
    <property type="entry name" value="Zinc finger, CCHC-type"/>
    <property type="match status" value="1"/>
</dbReference>